<dbReference type="AlphaFoldDB" id="A0ABD0JT36"/>
<name>A0ABD0JT36_9CAEN</name>
<protein>
    <submittedName>
        <fullName evidence="1">Uncharacterized protein</fullName>
    </submittedName>
</protein>
<dbReference type="Proteomes" id="UP001519460">
    <property type="component" value="Unassembled WGS sequence"/>
</dbReference>
<organism evidence="1 2">
    <name type="scientific">Batillaria attramentaria</name>
    <dbReference type="NCBI Taxonomy" id="370345"/>
    <lineage>
        <taxon>Eukaryota</taxon>
        <taxon>Metazoa</taxon>
        <taxon>Spiralia</taxon>
        <taxon>Lophotrochozoa</taxon>
        <taxon>Mollusca</taxon>
        <taxon>Gastropoda</taxon>
        <taxon>Caenogastropoda</taxon>
        <taxon>Sorbeoconcha</taxon>
        <taxon>Cerithioidea</taxon>
        <taxon>Batillariidae</taxon>
        <taxon>Batillaria</taxon>
    </lineage>
</organism>
<reference evidence="1 2" key="1">
    <citation type="journal article" date="2023" name="Sci. Data">
        <title>Genome assembly of the Korean intertidal mud-creeper Batillaria attramentaria.</title>
        <authorList>
            <person name="Patra A.K."/>
            <person name="Ho P.T."/>
            <person name="Jun S."/>
            <person name="Lee S.J."/>
            <person name="Kim Y."/>
            <person name="Won Y.J."/>
        </authorList>
    </citation>
    <scope>NUCLEOTIDE SEQUENCE [LARGE SCALE GENOMIC DNA]</scope>
    <source>
        <strain evidence="1">Wonlab-2016</strain>
    </source>
</reference>
<keyword evidence="2" id="KW-1185">Reference proteome</keyword>
<comment type="caution">
    <text evidence="1">The sequence shown here is derived from an EMBL/GenBank/DDBJ whole genome shotgun (WGS) entry which is preliminary data.</text>
</comment>
<proteinExistence type="predicted"/>
<dbReference type="EMBL" id="JACVVK020000342">
    <property type="protein sequence ID" value="KAK7477733.1"/>
    <property type="molecule type" value="Genomic_DNA"/>
</dbReference>
<evidence type="ECO:0000313" key="1">
    <source>
        <dbReference type="EMBL" id="KAK7477733.1"/>
    </source>
</evidence>
<sequence length="180" mass="20979">MSKNQARGKEMKSFFCRSVPRTNRSYWKNPREDPRRFYTADSVPLKWSVVRTQARMKALDSRDAQGRPRPRISFSNSCSAHPDAYKLLNMYKASGMKKAWTKGSRYEQARENFKYWPYDERSPFQMPDLEGPPLVTSITALPPHNLRRVAAMMPKVDKPKKAQKTQFMVCTRLNEPAIVM</sequence>
<evidence type="ECO:0000313" key="2">
    <source>
        <dbReference type="Proteomes" id="UP001519460"/>
    </source>
</evidence>
<accession>A0ABD0JT36</accession>
<gene>
    <name evidence="1" type="ORF">BaRGS_00031021</name>
</gene>